<gene>
    <name evidence="2" type="ORF">CHIRRI_LOCUS2442</name>
</gene>
<evidence type="ECO:0000313" key="3">
    <source>
        <dbReference type="Proteomes" id="UP001153620"/>
    </source>
</evidence>
<evidence type="ECO:0000313" key="2">
    <source>
        <dbReference type="EMBL" id="CAG9799476.1"/>
    </source>
</evidence>
<dbReference type="PANTHER" id="PTHR16212">
    <property type="entry name" value="FOCADHESIN FAMILY MEMBER"/>
    <property type="match status" value="1"/>
</dbReference>
<reference evidence="2" key="1">
    <citation type="submission" date="2022-01" db="EMBL/GenBank/DDBJ databases">
        <authorList>
            <person name="King R."/>
        </authorList>
    </citation>
    <scope>NUCLEOTIDE SEQUENCE</scope>
</reference>
<dbReference type="PANTHER" id="PTHR16212:SF4">
    <property type="entry name" value="FOCADHESIN"/>
    <property type="match status" value="1"/>
</dbReference>
<dbReference type="InterPro" id="IPR045163">
    <property type="entry name" value="Focadhesin/RST1"/>
</dbReference>
<keyword evidence="3" id="KW-1185">Reference proteome</keyword>
<name>A0A9N9WKW3_9DIPT</name>
<feature type="domain" description="DUF3730" evidence="1">
    <location>
        <begin position="434"/>
        <end position="638"/>
    </location>
</feature>
<protein>
    <recommendedName>
        <fullName evidence="1">DUF3730 domain-containing protein</fullName>
    </recommendedName>
</protein>
<proteinExistence type="predicted"/>
<dbReference type="Proteomes" id="UP001153620">
    <property type="component" value="Chromosome 1"/>
</dbReference>
<reference evidence="2" key="2">
    <citation type="submission" date="2022-10" db="EMBL/GenBank/DDBJ databases">
        <authorList>
            <consortium name="ENA_rothamsted_submissions"/>
            <consortium name="culmorum"/>
            <person name="King R."/>
        </authorList>
    </citation>
    <scope>NUCLEOTIDE SEQUENCE</scope>
</reference>
<dbReference type="GO" id="GO:0060147">
    <property type="term" value="P:regulation of post-transcriptional gene silencing"/>
    <property type="evidence" value="ECO:0007669"/>
    <property type="project" value="InterPro"/>
</dbReference>
<accession>A0A9N9WKW3</accession>
<dbReference type="InterPro" id="IPR022542">
    <property type="entry name" value="FOCAD/RST1_DUF3730"/>
</dbReference>
<organism evidence="2 3">
    <name type="scientific">Chironomus riparius</name>
    <dbReference type="NCBI Taxonomy" id="315576"/>
    <lineage>
        <taxon>Eukaryota</taxon>
        <taxon>Metazoa</taxon>
        <taxon>Ecdysozoa</taxon>
        <taxon>Arthropoda</taxon>
        <taxon>Hexapoda</taxon>
        <taxon>Insecta</taxon>
        <taxon>Pterygota</taxon>
        <taxon>Neoptera</taxon>
        <taxon>Endopterygota</taxon>
        <taxon>Diptera</taxon>
        <taxon>Nematocera</taxon>
        <taxon>Chironomoidea</taxon>
        <taxon>Chironomidae</taxon>
        <taxon>Chironominae</taxon>
        <taxon>Chironomus</taxon>
    </lineage>
</organism>
<dbReference type="OrthoDB" id="6354723at2759"/>
<evidence type="ECO:0000259" key="1">
    <source>
        <dbReference type="Pfam" id="PF12530"/>
    </source>
</evidence>
<dbReference type="EMBL" id="OU895877">
    <property type="protein sequence ID" value="CAG9799476.1"/>
    <property type="molecule type" value="Genomic_DNA"/>
</dbReference>
<sequence>MEMTTKNSVLYNNNYFHKIFKKISEKKSRNEVITTEIDWINSQIINDNRNICINACNVLIKFGKRHDSGFAINTLVSSYSRIKNDNFDIISDAVFNLLLENVKESACQFGIVNKPHPALIFINETNTAKMIYLSKKIEDIISSPERSCVNFLRPILLMILCNNETIYAESKSIWMSVMDNGNENLIRDIIALRRVTSPVSCMLYNSMIISKFIKTKNIENLLLLLSSTKYIVESSLDPSTNIDILVENHDIIISNPNCINMILFLIAEILQNCSATFIPKLLKLLNILLIQVKVGHPMFLYMILDGLIQILAYPILSGSEIAKVEELVNYIRCGEISKHFSGVTRKFSSSFLPDFNLVNAYDACIFIEENNPCKLKRIKMNYERMYWTRNQLILRGYLHSNKLKNEDYENWNNALMNLIEVSKTDDVLKSSLVMPLLFELSQSFNPKIKVSILQNITDLGASTEIFCTIKALSAGMIRSMSITLHLKLWKKEPRIYPFLHKCLVEKSIHDSEDFNLNIVRADTIKQICDLKPHHGSDLVTIISEILNQSLESKTEEVAASLAIDSISFLCLNHIISITSTWKAISLTTRYEKRPRVIKSLCNFFSTVPQFKRNNLEYETFMKDIVSRIFYMIQRSDVHGINCALNAFKSWTYDTLTLDMIPDTYRENISLPEAPTGMEVSMLDLEVPGECYVQLLSKINPHCLHSVGDLISHFIRQEISEYRSGHYLVKEGHAEPINYKTLPKQSIVKALTHFVIQQAMTKKVDKLVDETILIEALNILSQKYSRPLPPLNWTFLHELVHKGKAIRAKCMAVASKQAIISGTAKRLIENFLINIDESSHEDIEIALDILVDLCNGVSNEILKLFLDKIFTCHSDKLDEEILKLLSHEKHVTNRENLTMIISTFINRVTSPSNNIVRLIPSNILNAIPIMSENKIKYRCEILKENVNVENSVAWLNELLLEQYAKNEFRDILSTSFIELLTSTKSFPTKKWLNEFIIVIQNKMIEKDTDIEGLKYLLDMMLTAVVCMSGYFIADANCNIFKNRYALFPQSLWLYCSQDKNSDITPSLFEFFVYSMNQQSSISKEIRSVFKSAIVLCKNHCYFKKSKAWHNFLQVSCNAMN</sequence>
<dbReference type="Pfam" id="PF12530">
    <property type="entry name" value="DUF3730"/>
    <property type="match status" value="1"/>
</dbReference>
<dbReference type="AlphaFoldDB" id="A0A9N9WKW3"/>